<dbReference type="EMBL" id="SJPN01000004">
    <property type="protein sequence ID" value="TWU02447.1"/>
    <property type="molecule type" value="Genomic_DNA"/>
</dbReference>
<sequence length="65" mass="7642">MVCQSRPSQADFIPMRLWIHPPLHIATKKHDAFCTEYMRVDQMKPVQIDKSRVDEISQGNTLFRV</sequence>
<accession>A0A5C6ASN9</accession>
<keyword evidence="2" id="KW-1185">Reference proteome</keyword>
<reference evidence="1 2" key="1">
    <citation type="submission" date="2019-02" db="EMBL/GenBank/DDBJ databases">
        <title>Deep-cultivation of Planctomycetes and their phenomic and genomic characterization uncovers novel biology.</title>
        <authorList>
            <person name="Wiegand S."/>
            <person name="Jogler M."/>
            <person name="Boedeker C."/>
            <person name="Pinto D."/>
            <person name="Vollmers J."/>
            <person name="Rivas-Marin E."/>
            <person name="Kohn T."/>
            <person name="Peeters S.H."/>
            <person name="Heuer A."/>
            <person name="Rast P."/>
            <person name="Oberbeckmann S."/>
            <person name="Bunk B."/>
            <person name="Jeske O."/>
            <person name="Meyerdierks A."/>
            <person name="Storesund J.E."/>
            <person name="Kallscheuer N."/>
            <person name="Luecker S."/>
            <person name="Lage O.M."/>
            <person name="Pohl T."/>
            <person name="Merkel B.J."/>
            <person name="Hornburger P."/>
            <person name="Mueller R.-W."/>
            <person name="Bruemmer F."/>
            <person name="Labrenz M."/>
            <person name="Spormann A.M."/>
            <person name="Op Den Camp H."/>
            <person name="Overmann J."/>
            <person name="Amann R."/>
            <person name="Jetten M.S.M."/>
            <person name="Mascher T."/>
            <person name="Medema M.H."/>
            <person name="Devos D.P."/>
            <person name="Kaster A.-K."/>
            <person name="Ovreas L."/>
            <person name="Rohde M."/>
            <person name="Galperin M.Y."/>
            <person name="Jogler C."/>
        </authorList>
    </citation>
    <scope>NUCLEOTIDE SEQUENCE [LARGE SCALE GENOMIC DNA]</scope>
    <source>
        <strain evidence="1 2">Pla52n</strain>
    </source>
</reference>
<organism evidence="1 2">
    <name type="scientific">Stieleria varia</name>
    <dbReference type="NCBI Taxonomy" id="2528005"/>
    <lineage>
        <taxon>Bacteria</taxon>
        <taxon>Pseudomonadati</taxon>
        <taxon>Planctomycetota</taxon>
        <taxon>Planctomycetia</taxon>
        <taxon>Pirellulales</taxon>
        <taxon>Pirellulaceae</taxon>
        <taxon>Stieleria</taxon>
    </lineage>
</organism>
<evidence type="ECO:0000313" key="1">
    <source>
        <dbReference type="EMBL" id="TWU02447.1"/>
    </source>
</evidence>
<gene>
    <name evidence="1" type="ORF">Pla52n_34970</name>
</gene>
<dbReference type="AlphaFoldDB" id="A0A5C6ASN9"/>
<name>A0A5C6ASN9_9BACT</name>
<dbReference type="Proteomes" id="UP000320176">
    <property type="component" value="Unassembled WGS sequence"/>
</dbReference>
<comment type="caution">
    <text evidence="1">The sequence shown here is derived from an EMBL/GenBank/DDBJ whole genome shotgun (WGS) entry which is preliminary data.</text>
</comment>
<evidence type="ECO:0000313" key="2">
    <source>
        <dbReference type="Proteomes" id="UP000320176"/>
    </source>
</evidence>
<proteinExistence type="predicted"/>
<protein>
    <submittedName>
        <fullName evidence="1">Uncharacterized protein</fullName>
    </submittedName>
</protein>